<name>A0ABQ9IAS4_9NEOP</name>
<proteinExistence type="predicted"/>
<keyword evidence="2" id="KW-1185">Reference proteome</keyword>
<gene>
    <name evidence="1" type="ORF">PR048_005941</name>
</gene>
<dbReference type="EMBL" id="JARBHB010000002">
    <property type="protein sequence ID" value="KAJ8893350.1"/>
    <property type="molecule type" value="Genomic_DNA"/>
</dbReference>
<protein>
    <submittedName>
        <fullName evidence="1">Uncharacterized protein</fullName>
    </submittedName>
</protein>
<dbReference type="Proteomes" id="UP001159363">
    <property type="component" value="Chromosome 2"/>
</dbReference>
<organism evidence="1 2">
    <name type="scientific">Dryococelus australis</name>
    <dbReference type="NCBI Taxonomy" id="614101"/>
    <lineage>
        <taxon>Eukaryota</taxon>
        <taxon>Metazoa</taxon>
        <taxon>Ecdysozoa</taxon>
        <taxon>Arthropoda</taxon>
        <taxon>Hexapoda</taxon>
        <taxon>Insecta</taxon>
        <taxon>Pterygota</taxon>
        <taxon>Neoptera</taxon>
        <taxon>Polyneoptera</taxon>
        <taxon>Phasmatodea</taxon>
        <taxon>Verophasmatodea</taxon>
        <taxon>Anareolatae</taxon>
        <taxon>Phasmatidae</taxon>
        <taxon>Eurycanthinae</taxon>
        <taxon>Dryococelus</taxon>
    </lineage>
</organism>
<evidence type="ECO:0000313" key="1">
    <source>
        <dbReference type="EMBL" id="KAJ8893350.1"/>
    </source>
</evidence>
<evidence type="ECO:0000313" key="2">
    <source>
        <dbReference type="Proteomes" id="UP001159363"/>
    </source>
</evidence>
<sequence>MLDMSLKKIMELDFGALVNKIVRIKPLCPIRWVYRRSQIDRILQNYGLLLDTLEQLKVEKNSHVHGLLEKLESSTTVLGFLMAQHIIVKLDILNNALQDSYWHGGSSFLNQNPITTLRSEEGFQHIVVETYSITKEHDLKYLQVPRQRKPSKRFSGPAEVFQTKTAEVLSKLP</sequence>
<comment type="caution">
    <text evidence="1">The sequence shown here is derived from an EMBL/GenBank/DDBJ whole genome shotgun (WGS) entry which is preliminary data.</text>
</comment>
<accession>A0ABQ9IAS4</accession>
<reference evidence="1 2" key="1">
    <citation type="submission" date="2023-02" db="EMBL/GenBank/DDBJ databases">
        <title>LHISI_Scaffold_Assembly.</title>
        <authorList>
            <person name="Stuart O.P."/>
            <person name="Cleave R."/>
            <person name="Magrath M.J.L."/>
            <person name="Mikheyev A.S."/>
        </authorList>
    </citation>
    <scope>NUCLEOTIDE SEQUENCE [LARGE SCALE GENOMIC DNA]</scope>
    <source>
        <strain evidence="1">Daus_M_001</strain>
        <tissue evidence="1">Leg muscle</tissue>
    </source>
</reference>